<proteinExistence type="predicted"/>
<dbReference type="Gene3D" id="3.40.640.10">
    <property type="entry name" value="Type I PLP-dependent aspartate aminotransferase-like (Major domain)"/>
    <property type="match status" value="1"/>
</dbReference>
<dbReference type="AlphaFoldDB" id="A0A2X0ZAB0"/>
<protein>
    <submittedName>
        <fullName evidence="1">Uncharacterized protein</fullName>
    </submittedName>
</protein>
<name>A0A2X0ZAB0_9BACI</name>
<reference evidence="1 2" key="1">
    <citation type="submission" date="2018-06" db="EMBL/GenBank/DDBJ databases">
        <authorList>
            <consortium name="Pathogen Informatics"/>
            <person name="Doyle S."/>
        </authorList>
    </citation>
    <scope>NUCLEOTIDE SEQUENCE [LARGE SCALE GENOMIC DNA]</scope>
    <source>
        <strain evidence="1 2">NCTC7582</strain>
    </source>
</reference>
<dbReference type="RefSeq" id="WP_221409335.1">
    <property type="nucleotide sequence ID" value="NZ_UAQE01000001.1"/>
</dbReference>
<evidence type="ECO:0000313" key="2">
    <source>
        <dbReference type="Proteomes" id="UP000251431"/>
    </source>
</evidence>
<gene>
    <name evidence="1" type="ORF">NCTC7582_02364</name>
</gene>
<organism evidence="1 2">
    <name type="scientific">Lysinibacillus capsici</name>
    <dbReference type="NCBI Taxonomy" id="2115968"/>
    <lineage>
        <taxon>Bacteria</taxon>
        <taxon>Bacillati</taxon>
        <taxon>Bacillota</taxon>
        <taxon>Bacilli</taxon>
        <taxon>Bacillales</taxon>
        <taxon>Bacillaceae</taxon>
        <taxon>Lysinibacillus</taxon>
    </lineage>
</organism>
<dbReference type="InterPro" id="IPR015421">
    <property type="entry name" value="PyrdxlP-dep_Trfase_major"/>
</dbReference>
<accession>A0A2X0ZAB0</accession>
<dbReference type="Proteomes" id="UP000251431">
    <property type="component" value="Unassembled WGS sequence"/>
</dbReference>
<sequence length="61" mass="7241">MIKLSRPNITKEAMQEVCKVLESGMLVQGEKVLEFETELKNILMLIMYLLFQVEQLPYIWH</sequence>
<dbReference type="EMBL" id="UAQE01000001">
    <property type="protein sequence ID" value="SPT99491.1"/>
    <property type="molecule type" value="Genomic_DNA"/>
</dbReference>
<evidence type="ECO:0000313" key="1">
    <source>
        <dbReference type="EMBL" id="SPT99491.1"/>
    </source>
</evidence>